<dbReference type="EMBL" id="CP141259">
    <property type="protein sequence ID" value="WRL46354.1"/>
    <property type="molecule type" value="Genomic_DNA"/>
</dbReference>
<dbReference type="InterPro" id="IPR036280">
    <property type="entry name" value="Multihaem_cyt_sf"/>
</dbReference>
<evidence type="ECO:0000256" key="2">
    <source>
        <dbReference type="SAM" id="SignalP"/>
    </source>
</evidence>
<sequence>MVTTRGFSLLLAATAALFGAGTAHADYSDCRTCHYATGIDGSTPDLTAYFVNPGHHPVRVNYPIRADYNLPATTTTTGILFFDRNANGLPDPDEIQLFSSSVLSGTSGSGTTTRSKGKPKNSATTDTWVIDCASCHIEHGLSPTDPQHAADYVRGAGGDHMLCITCHNL</sequence>
<dbReference type="Proteomes" id="UP001626593">
    <property type="component" value="Chromosome"/>
</dbReference>
<feature type="region of interest" description="Disordered" evidence="1">
    <location>
        <begin position="102"/>
        <end position="123"/>
    </location>
</feature>
<reference evidence="3 4" key="1">
    <citation type="submission" date="2023-12" db="EMBL/GenBank/DDBJ databases">
        <title>A. evansii MAY27, complete genome.</title>
        <authorList>
            <person name="Wang Y."/>
        </authorList>
    </citation>
    <scope>NUCLEOTIDE SEQUENCE [LARGE SCALE GENOMIC DNA]</scope>
    <source>
        <strain evidence="3 4">MAY27</strain>
    </source>
</reference>
<evidence type="ECO:0000313" key="3">
    <source>
        <dbReference type="EMBL" id="WRL46354.1"/>
    </source>
</evidence>
<organism evidence="3 4">
    <name type="scientific">Aromatoleum evansii</name>
    <name type="common">Azoarcus evansii</name>
    <dbReference type="NCBI Taxonomy" id="59406"/>
    <lineage>
        <taxon>Bacteria</taxon>
        <taxon>Pseudomonadati</taxon>
        <taxon>Pseudomonadota</taxon>
        <taxon>Betaproteobacteria</taxon>
        <taxon>Rhodocyclales</taxon>
        <taxon>Rhodocyclaceae</taxon>
        <taxon>Aromatoleum</taxon>
    </lineage>
</organism>
<feature type="compositionally biased region" description="Low complexity" evidence="1">
    <location>
        <begin position="102"/>
        <end position="114"/>
    </location>
</feature>
<protein>
    <recommendedName>
        <fullName evidence="5">Doubled CXXCH motif domain-containing protein</fullName>
    </recommendedName>
</protein>
<gene>
    <name evidence="3" type="ORF">U5817_24685</name>
</gene>
<proteinExistence type="predicted"/>
<evidence type="ECO:0008006" key="5">
    <source>
        <dbReference type="Google" id="ProtNLM"/>
    </source>
</evidence>
<keyword evidence="4" id="KW-1185">Reference proteome</keyword>
<dbReference type="RefSeq" id="WP_169125318.1">
    <property type="nucleotide sequence ID" value="NZ_CAWPLS010000221.1"/>
</dbReference>
<dbReference type="SUPFAM" id="SSF48695">
    <property type="entry name" value="Multiheme cytochromes"/>
    <property type="match status" value="1"/>
</dbReference>
<evidence type="ECO:0000256" key="1">
    <source>
        <dbReference type="SAM" id="MobiDB-lite"/>
    </source>
</evidence>
<accession>A0ABZ1AN56</accession>
<evidence type="ECO:0000313" key="4">
    <source>
        <dbReference type="Proteomes" id="UP001626593"/>
    </source>
</evidence>
<keyword evidence="2" id="KW-0732">Signal</keyword>
<feature type="chain" id="PRO_5045191309" description="Doubled CXXCH motif domain-containing protein" evidence="2">
    <location>
        <begin position="26"/>
        <end position="169"/>
    </location>
</feature>
<name>A0ABZ1AN56_AROEV</name>
<feature type="signal peptide" evidence="2">
    <location>
        <begin position="1"/>
        <end position="25"/>
    </location>
</feature>